<dbReference type="InterPro" id="IPR000424">
    <property type="entry name" value="Primosome_PriB/ssb"/>
</dbReference>
<keyword evidence="1 3" id="KW-0238">DNA-binding</keyword>
<comment type="function">
    <text evidence="3">Plays an important role in DNA replication, recombination and repair. Binds to ssDNA and to an array of partner proteins to recruit them to their sites of action during DNA metabolism.</text>
</comment>
<feature type="compositionally biased region" description="Low complexity" evidence="5">
    <location>
        <begin position="129"/>
        <end position="138"/>
    </location>
</feature>
<evidence type="ECO:0000256" key="5">
    <source>
        <dbReference type="SAM" id="MobiDB-lite"/>
    </source>
</evidence>
<protein>
    <recommendedName>
        <fullName evidence="3 4">Single-stranded DNA-binding protein</fullName>
        <shortName evidence="3">SSB</shortName>
    </recommendedName>
</protein>
<feature type="short sequence motif" description="Important for interaction with partner proteins" evidence="3">
    <location>
        <begin position="140"/>
        <end position="145"/>
    </location>
</feature>
<dbReference type="AlphaFoldDB" id="A0A841LYG2"/>
<evidence type="ECO:0000256" key="2">
    <source>
        <dbReference type="ARBA" id="ARBA00023172"/>
    </source>
</evidence>
<comment type="caution">
    <text evidence="6">The sequence shown here is derived from an EMBL/GenBank/DDBJ whole genome shotgun (WGS) entry which is preliminary data.</text>
</comment>
<dbReference type="PIRSF" id="PIRSF002070">
    <property type="entry name" value="SSB"/>
    <property type="match status" value="1"/>
</dbReference>
<name>A0A841LYG2_9HYPH</name>
<keyword evidence="2 3" id="KW-0233">DNA recombination</keyword>
<dbReference type="GO" id="GO:0006281">
    <property type="term" value="P:DNA repair"/>
    <property type="evidence" value="ECO:0007669"/>
    <property type="project" value="UniProtKB-UniRule"/>
</dbReference>
<dbReference type="GO" id="GO:0009295">
    <property type="term" value="C:nucleoid"/>
    <property type="evidence" value="ECO:0007669"/>
    <property type="project" value="TreeGrafter"/>
</dbReference>
<dbReference type="GO" id="GO:0006260">
    <property type="term" value="P:DNA replication"/>
    <property type="evidence" value="ECO:0007669"/>
    <property type="project" value="UniProtKB-UniRule"/>
</dbReference>
<keyword evidence="3" id="KW-0234">DNA repair</keyword>
<evidence type="ECO:0000256" key="3">
    <source>
        <dbReference type="HAMAP-Rule" id="MF_00984"/>
    </source>
</evidence>
<dbReference type="CDD" id="cd04496">
    <property type="entry name" value="SSB_OBF"/>
    <property type="match status" value="1"/>
</dbReference>
<feature type="compositionally biased region" description="Polar residues" evidence="5">
    <location>
        <begin position="113"/>
        <end position="128"/>
    </location>
</feature>
<keyword evidence="7" id="KW-1185">Reference proteome</keyword>
<comment type="subunit">
    <text evidence="3">Homotetramer.</text>
</comment>
<sequence length="145" mass="16017">MAGSVNKAIIIGNLGMDPETRDLPSGQKVANLRVATSEQWTDRASGEKRERTEWHTVSVFDQNAARYAESYLRKGDKVYVEGRVQTRKWQDQSGADRYSTEIVVNAIGGQLTGLTTTRDNSFGEGQNRSADPVSSPSSFDDDIPF</sequence>
<dbReference type="NCBIfam" id="TIGR00621">
    <property type="entry name" value="ssb"/>
    <property type="match status" value="1"/>
</dbReference>
<feature type="region of interest" description="Disordered" evidence="5">
    <location>
        <begin position="113"/>
        <end position="145"/>
    </location>
</feature>
<dbReference type="GO" id="GO:0003697">
    <property type="term" value="F:single-stranded DNA binding"/>
    <property type="evidence" value="ECO:0007669"/>
    <property type="project" value="UniProtKB-UniRule"/>
</dbReference>
<dbReference type="EMBL" id="JACIIU010000030">
    <property type="protein sequence ID" value="MBB6262436.1"/>
    <property type="molecule type" value="Genomic_DNA"/>
</dbReference>
<evidence type="ECO:0000256" key="1">
    <source>
        <dbReference type="ARBA" id="ARBA00023125"/>
    </source>
</evidence>
<evidence type="ECO:0000313" key="7">
    <source>
        <dbReference type="Proteomes" id="UP000555393"/>
    </source>
</evidence>
<accession>A0A841LYG2</accession>
<dbReference type="PANTHER" id="PTHR10302:SF27">
    <property type="entry name" value="SINGLE-STRANDED DNA-BINDING PROTEIN"/>
    <property type="match status" value="1"/>
</dbReference>
<proteinExistence type="inferred from homology"/>
<dbReference type="Pfam" id="PF00436">
    <property type="entry name" value="SSB"/>
    <property type="match status" value="1"/>
</dbReference>
<dbReference type="RefSeq" id="WP_184224669.1">
    <property type="nucleotide sequence ID" value="NZ_JACIIU010000030.1"/>
</dbReference>
<dbReference type="HAMAP" id="MF_00984">
    <property type="entry name" value="SSB"/>
    <property type="match status" value="1"/>
</dbReference>
<keyword evidence="3" id="KW-0227">DNA damage</keyword>
<dbReference type="Gene3D" id="2.40.50.140">
    <property type="entry name" value="Nucleic acid-binding proteins"/>
    <property type="match status" value="1"/>
</dbReference>
<dbReference type="SUPFAM" id="SSF50249">
    <property type="entry name" value="Nucleic acid-binding proteins"/>
    <property type="match status" value="1"/>
</dbReference>
<dbReference type="InterPro" id="IPR011344">
    <property type="entry name" value="ssDNA-bd"/>
</dbReference>
<dbReference type="PROSITE" id="PS50935">
    <property type="entry name" value="SSB"/>
    <property type="match status" value="1"/>
</dbReference>
<evidence type="ECO:0000256" key="4">
    <source>
        <dbReference type="PIRNR" id="PIRNR002070"/>
    </source>
</evidence>
<evidence type="ECO:0000313" key="6">
    <source>
        <dbReference type="EMBL" id="MBB6262436.1"/>
    </source>
</evidence>
<dbReference type="PANTHER" id="PTHR10302">
    <property type="entry name" value="SINGLE-STRANDED DNA-BINDING PROTEIN"/>
    <property type="match status" value="1"/>
</dbReference>
<reference evidence="6 7" key="1">
    <citation type="submission" date="2020-08" db="EMBL/GenBank/DDBJ databases">
        <title>Genomic Encyclopedia of Type Strains, Phase IV (KMG-IV): sequencing the most valuable type-strain genomes for metagenomic binning, comparative biology and taxonomic classification.</title>
        <authorList>
            <person name="Goeker M."/>
        </authorList>
    </citation>
    <scope>NUCLEOTIDE SEQUENCE [LARGE SCALE GENOMIC DNA]</scope>
    <source>
        <strain evidence="6 7">DSM 22336</strain>
    </source>
</reference>
<organism evidence="6 7">
    <name type="scientific">Paenochrobactrum gallinarii</name>
    <dbReference type="NCBI Taxonomy" id="643673"/>
    <lineage>
        <taxon>Bacteria</taxon>
        <taxon>Pseudomonadati</taxon>
        <taxon>Pseudomonadota</taxon>
        <taxon>Alphaproteobacteria</taxon>
        <taxon>Hyphomicrobiales</taxon>
        <taxon>Brucellaceae</taxon>
        <taxon>Paenochrobactrum</taxon>
    </lineage>
</organism>
<keyword evidence="3" id="KW-0235">DNA replication</keyword>
<dbReference type="Proteomes" id="UP000555393">
    <property type="component" value="Unassembled WGS sequence"/>
</dbReference>
<dbReference type="GO" id="GO:0006310">
    <property type="term" value="P:DNA recombination"/>
    <property type="evidence" value="ECO:0007669"/>
    <property type="project" value="UniProtKB-UniRule"/>
</dbReference>
<gene>
    <name evidence="6" type="ORF">FHS77_003010</name>
</gene>
<dbReference type="InterPro" id="IPR012340">
    <property type="entry name" value="NA-bd_OB-fold"/>
</dbReference>
<comment type="caution">
    <text evidence="3">Lacks conserved residue(s) required for the propagation of feature annotation.</text>
</comment>